<sequence length="199" mass="21344">MNKKFLSVILFSALMVGTAGTFVSCKDYDDDIENLQKQIDENAKAIDQINKLISDGSVITGVVKGANGITITLSNGNSYEITNGSNGTNAAVWSIGEDGYWYKDDVKQAYKAVGEKGGDGCYYKPNETTGNFDIYNADGTLKESTNISWKGTGITAVEDGNDVILYNVTKADGTTGSVTISKTNNLRSLVFIPQVYVDG</sequence>
<dbReference type="PROSITE" id="PS51257">
    <property type="entry name" value="PROKAR_LIPOPROTEIN"/>
    <property type="match status" value="1"/>
</dbReference>
<feature type="coiled-coil region" evidence="1">
    <location>
        <begin position="25"/>
        <end position="55"/>
    </location>
</feature>
<dbReference type="RefSeq" id="WP_225990578.1">
    <property type="nucleotide sequence ID" value="NZ_WCLE01000101.1"/>
</dbReference>
<evidence type="ECO:0008006" key="5">
    <source>
        <dbReference type="Google" id="ProtNLM"/>
    </source>
</evidence>
<organism evidence="3 4">
    <name type="scientific">Bacteroides stercoris</name>
    <dbReference type="NCBI Taxonomy" id="46506"/>
    <lineage>
        <taxon>Bacteria</taxon>
        <taxon>Pseudomonadati</taxon>
        <taxon>Bacteroidota</taxon>
        <taxon>Bacteroidia</taxon>
        <taxon>Bacteroidales</taxon>
        <taxon>Bacteroidaceae</taxon>
        <taxon>Bacteroides</taxon>
    </lineage>
</organism>
<reference evidence="3 4" key="1">
    <citation type="journal article" date="2019" name="Nat. Med.">
        <title>A library of human gut bacterial isolates paired with longitudinal multiomics data enables mechanistic microbiome research.</title>
        <authorList>
            <person name="Poyet M."/>
            <person name="Groussin M."/>
            <person name="Gibbons S.M."/>
            <person name="Avila-Pacheco J."/>
            <person name="Jiang X."/>
            <person name="Kearney S.M."/>
            <person name="Perrotta A.R."/>
            <person name="Berdy B."/>
            <person name="Zhao S."/>
            <person name="Lieberman T.D."/>
            <person name="Swanson P.K."/>
            <person name="Smith M."/>
            <person name="Roesemann S."/>
            <person name="Alexander J.E."/>
            <person name="Rich S.A."/>
            <person name="Livny J."/>
            <person name="Vlamakis H."/>
            <person name="Clish C."/>
            <person name="Bullock K."/>
            <person name="Deik A."/>
            <person name="Scott J."/>
            <person name="Pierce K.A."/>
            <person name="Xavier R.J."/>
            <person name="Alm E.J."/>
        </authorList>
    </citation>
    <scope>NUCLEOTIDE SEQUENCE [LARGE SCALE GENOMIC DNA]</scope>
    <source>
        <strain evidence="3 4">BIOML-A6</strain>
    </source>
</reference>
<keyword evidence="2" id="KW-0732">Signal</keyword>
<dbReference type="Proteomes" id="UP000467334">
    <property type="component" value="Unassembled WGS sequence"/>
</dbReference>
<feature type="non-terminal residue" evidence="3">
    <location>
        <position position="199"/>
    </location>
</feature>
<proteinExistence type="predicted"/>
<dbReference type="AlphaFoldDB" id="A0A7J5L7Z5"/>
<dbReference type="EMBL" id="WCLE01000101">
    <property type="protein sequence ID" value="KAB5306586.1"/>
    <property type="molecule type" value="Genomic_DNA"/>
</dbReference>
<keyword evidence="1" id="KW-0175">Coiled coil</keyword>
<accession>A0A7J5L7Z5</accession>
<name>A0A7J5L7Z5_BACSE</name>
<evidence type="ECO:0000313" key="3">
    <source>
        <dbReference type="EMBL" id="KAB5306586.1"/>
    </source>
</evidence>
<evidence type="ECO:0000313" key="4">
    <source>
        <dbReference type="Proteomes" id="UP000467334"/>
    </source>
</evidence>
<protein>
    <recommendedName>
        <fullName evidence="5">DUF4988 domain-containing protein</fullName>
    </recommendedName>
</protein>
<feature type="chain" id="PRO_5029581235" description="DUF4988 domain-containing protein" evidence="2">
    <location>
        <begin position="22"/>
        <end position="199"/>
    </location>
</feature>
<feature type="signal peptide" evidence="2">
    <location>
        <begin position="1"/>
        <end position="21"/>
    </location>
</feature>
<evidence type="ECO:0000256" key="2">
    <source>
        <dbReference type="SAM" id="SignalP"/>
    </source>
</evidence>
<comment type="caution">
    <text evidence="3">The sequence shown here is derived from an EMBL/GenBank/DDBJ whole genome shotgun (WGS) entry which is preliminary data.</text>
</comment>
<gene>
    <name evidence="3" type="ORF">F9958_18285</name>
</gene>
<evidence type="ECO:0000256" key="1">
    <source>
        <dbReference type="SAM" id="Coils"/>
    </source>
</evidence>